<dbReference type="Pfam" id="PF15632">
    <property type="entry name" value="ATPgrasp_Ter"/>
    <property type="match status" value="1"/>
</dbReference>
<organism evidence="6 7">
    <name type="scientific">Sphingobium chlorophenolicum</name>
    <dbReference type="NCBI Taxonomy" id="46429"/>
    <lineage>
        <taxon>Bacteria</taxon>
        <taxon>Pseudomonadati</taxon>
        <taxon>Pseudomonadota</taxon>
        <taxon>Alphaproteobacteria</taxon>
        <taxon>Sphingomonadales</taxon>
        <taxon>Sphingomonadaceae</taxon>
        <taxon>Sphingobium</taxon>
    </lineage>
</organism>
<dbReference type="GO" id="GO:0016874">
    <property type="term" value="F:ligase activity"/>
    <property type="evidence" value="ECO:0007669"/>
    <property type="project" value="UniProtKB-KW"/>
</dbReference>
<evidence type="ECO:0000256" key="4">
    <source>
        <dbReference type="PROSITE-ProRule" id="PRU00409"/>
    </source>
</evidence>
<evidence type="ECO:0000313" key="6">
    <source>
        <dbReference type="EMBL" id="KEQ54135.1"/>
    </source>
</evidence>
<dbReference type="Gene3D" id="3.30.470.20">
    <property type="entry name" value="ATP-grasp fold, B domain"/>
    <property type="match status" value="1"/>
</dbReference>
<keyword evidence="3 4" id="KW-0067">ATP-binding</keyword>
<keyword evidence="2 4" id="KW-0547">Nucleotide-binding</keyword>
<dbReference type="PATRIC" id="fig|46429.4.peg.1597"/>
<evidence type="ECO:0000256" key="3">
    <source>
        <dbReference type="ARBA" id="ARBA00022840"/>
    </source>
</evidence>
<evidence type="ECO:0000256" key="1">
    <source>
        <dbReference type="ARBA" id="ARBA00022598"/>
    </source>
</evidence>
<dbReference type="PANTHER" id="PTHR43585">
    <property type="entry name" value="FUMIPYRROLE BIOSYNTHESIS PROTEIN C"/>
    <property type="match status" value="1"/>
</dbReference>
<comment type="caution">
    <text evidence="6">The sequence shown here is derived from an EMBL/GenBank/DDBJ whole genome shotgun (WGS) entry which is preliminary data.</text>
</comment>
<keyword evidence="1" id="KW-0436">Ligase</keyword>
<dbReference type="RefSeq" id="WP_037449798.1">
    <property type="nucleotide sequence ID" value="NZ_JFHR01000014.1"/>
</dbReference>
<dbReference type="Pfam" id="PF21360">
    <property type="entry name" value="PylC-like_N"/>
    <property type="match status" value="1"/>
</dbReference>
<evidence type="ECO:0000256" key="2">
    <source>
        <dbReference type="ARBA" id="ARBA00022741"/>
    </source>
</evidence>
<dbReference type="eggNOG" id="COG0458">
    <property type="taxonomic scope" value="Bacteria"/>
</dbReference>
<dbReference type="InterPro" id="IPR011761">
    <property type="entry name" value="ATP-grasp"/>
</dbReference>
<proteinExistence type="predicted"/>
<evidence type="ECO:0000313" key="7">
    <source>
        <dbReference type="Proteomes" id="UP000028411"/>
    </source>
</evidence>
<reference evidence="6 7" key="1">
    <citation type="submission" date="2014-02" db="EMBL/GenBank/DDBJ databases">
        <title>Whole genome sequence of Sphingobium chlorophenolicum NBRC 16172.</title>
        <authorList>
            <person name="Gan H.M."/>
            <person name="Gan H.Y."/>
            <person name="Chew T.H."/>
            <person name="Savka M.A."/>
        </authorList>
    </citation>
    <scope>NUCLEOTIDE SEQUENCE [LARGE SCALE GENOMIC DNA]</scope>
    <source>
        <strain evidence="6 7">NBRC 16172</strain>
    </source>
</reference>
<dbReference type="GO" id="GO:0046872">
    <property type="term" value="F:metal ion binding"/>
    <property type="evidence" value="ECO:0007669"/>
    <property type="project" value="InterPro"/>
</dbReference>
<evidence type="ECO:0000259" key="5">
    <source>
        <dbReference type="PROSITE" id="PS50975"/>
    </source>
</evidence>
<sequence length="327" mass="35570">MKIFVTGAGAVLGQGIIKSLRQSALDCRVIAADPNPLSSGLYWADGAYRLPFADDPAFGDRIHQLLDQERPDVVLVGTDVELSWFAAERHRLEALFGTHVLVSDPRVVAIADDKLETARFFESVGLPHPASAAGEDEEAVEALITKVGFPLVVKPRIGARSVGVSVVHDRAGLASALEGRGGLVVQQCVGSADCEYTASTLVFDGEVQASIVMRRDLRDGNTYRAYVGDYPELNDQVRTLGRALQPHGPANFQFRTDADGTPRVFEINARFSGTTPLRAMAGFNEVEMCVRKLLHGTPIVQPPVRPGVILRYLDEMFVPHERIDAVQ</sequence>
<accession>A0A081RG12</accession>
<protein>
    <submittedName>
        <fullName evidence="6">Carbamoyl phosphate synthase</fullName>
    </submittedName>
</protein>
<gene>
    <name evidence="6" type="ORF">BV95_01629</name>
</gene>
<dbReference type="InterPro" id="IPR048764">
    <property type="entry name" value="PylC_N"/>
</dbReference>
<dbReference type="EMBL" id="JFHR01000014">
    <property type="protein sequence ID" value="KEQ54135.1"/>
    <property type="molecule type" value="Genomic_DNA"/>
</dbReference>
<dbReference type="PANTHER" id="PTHR43585:SF2">
    <property type="entry name" value="ATP-GRASP ENZYME FSQD"/>
    <property type="match status" value="1"/>
</dbReference>
<dbReference type="GO" id="GO:0005524">
    <property type="term" value="F:ATP binding"/>
    <property type="evidence" value="ECO:0007669"/>
    <property type="project" value="UniProtKB-UniRule"/>
</dbReference>
<feature type="domain" description="ATP-grasp" evidence="5">
    <location>
        <begin position="118"/>
        <end position="294"/>
    </location>
</feature>
<dbReference type="Gene3D" id="3.40.50.20">
    <property type="match status" value="1"/>
</dbReference>
<name>A0A081RG12_SPHCR</name>
<dbReference type="NCBIfam" id="NF009402">
    <property type="entry name" value="PRK12767.1-1"/>
    <property type="match status" value="1"/>
</dbReference>
<dbReference type="OrthoDB" id="9765608at2"/>
<dbReference type="Gene3D" id="3.30.1490.20">
    <property type="entry name" value="ATP-grasp fold, A domain"/>
    <property type="match status" value="1"/>
</dbReference>
<dbReference type="AlphaFoldDB" id="A0A081RG12"/>
<dbReference type="Proteomes" id="UP000028411">
    <property type="component" value="Unassembled WGS sequence"/>
</dbReference>
<dbReference type="InterPro" id="IPR013815">
    <property type="entry name" value="ATP_grasp_subdomain_1"/>
</dbReference>
<dbReference type="SUPFAM" id="SSF56059">
    <property type="entry name" value="Glutathione synthetase ATP-binding domain-like"/>
    <property type="match status" value="1"/>
</dbReference>
<dbReference type="PROSITE" id="PS50975">
    <property type="entry name" value="ATP_GRASP"/>
    <property type="match status" value="1"/>
</dbReference>
<dbReference type="InterPro" id="IPR052032">
    <property type="entry name" value="ATP-dep_AA_Ligase"/>
</dbReference>